<evidence type="ECO:0000256" key="2">
    <source>
        <dbReference type="SAM" id="MobiDB-lite"/>
    </source>
</evidence>
<name>A0A0U3N9L7_9HYPH</name>
<dbReference type="Pfam" id="PF15545">
    <property type="entry name" value="Ntox8"/>
    <property type="match status" value="1"/>
</dbReference>
<dbReference type="Pfam" id="PF25023">
    <property type="entry name" value="TEN_YD-shell"/>
    <property type="match status" value="1"/>
</dbReference>
<evidence type="ECO:0000313" key="5">
    <source>
        <dbReference type="EMBL" id="ALV28011.1"/>
    </source>
</evidence>
<dbReference type="KEGG" id="pphr:APZ00_13820"/>
<sequence length="380" mass="41823">MISGGVVTTFSYGPDGARVRKVSGGQTTVYLGADEEITPEGRKIRHPHAGVREVDGTLNWLQSDHLASVRLMTNGSGAVIAENHYRPYGQRTELQQAVNLPRESKGWIGERDEPETGLTYLNARYYDPILARFISPDWFDPTQPGVGTNRYAYAANNPILFKDPGGNDSFVSGAPQRDGSYGCQNCRDRSGNYFAGRDGRHVEYGNASFADRQRMTNPESRAKELEVIETIAEFAPVTGAVVSAYEFYQEPSFASAAMLALGAIPGGKLAGKGTKAIGEVVEGATSVGRAGKQARLRELANDDKLGSADRGWLKQELNSIDRGKRSTMRNPPGKDLAHERGREAAKGYDYRHSNLQDRDLHRLQHKYDDFGRANSERPLR</sequence>
<dbReference type="EMBL" id="CP013068">
    <property type="protein sequence ID" value="ALV28011.1"/>
    <property type="molecule type" value="Genomic_DNA"/>
</dbReference>
<feature type="domain" description="Teneurin-like YD-shell" evidence="4">
    <location>
        <begin position="63"/>
        <end position="159"/>
    </location>
</feature>
<proteinExistence type="predicted"/>
<organism evidence="5 6">
    <name type="scientific">Pannonibacter phragmitetus</name>
    <dbReference type="NCBI Taxonomy" id="121719"/>
    <lineage>
        <taxon>Bacteria</taxon>
        <taxon>Pseudomonadati</taxon>
        <taxon>Pseudomonadota</taxon>
        <taxon>Alphaproteobacteria</taxon>
        <taxon>Hyphomicrobiales</taxon>
        <taxon>Stappiaceae</taxon>
        <taxon>Pannonibacter</taxon>
    </lineage>
</organism>
<dbReference type="InterPro" id="IPR050708">
    <property type="entry name" value="T6SS_VgrG/RHS"/>
</dbReference>
<feature type="compositionally biased region" description="Basic and acidic residues" evidence="2">
    <location>
        <begin position="335"/>
        <end position="380"/>
    </location>
</feature>
<keyword evidence="1" id="KW-0677">Repeat</keyword>
<feature type="region of interest" description="Disordered" evidence="2">
    <location>
        <begin position="318"/>
        <end position="380"/>
    </location>
</feature>
<dbReference type="InterPro" id="IPR022385">
    <property type="entry name" value="Rhs_assc_core"/>
</dbReference>
<dbReference type="PANTHER" id="PTHR32305">
    <property type="match status" value="1"/>
</dbReference>
<reference evidence="5 6" key="1">
    <citation type="submission" date="2015-10" db="EMBL/GenBank/DDBJ databases">
        <title>The world's first case of liver abscess caused by Pannonibacter phragmitetus.</title>
        <authorList>
            <person name="Ming D."/>
            <person name="Wang M."/>
            <person name="Zhou Y."/>
            <person name="Jiang T."/>
            <person name="Hu S."/>
        </authorList>
    </citation>
    <scope>NUCLEOTIDE SEQUENCE [LARGE SCALE GENOMIC DNA]</scope>
    <source>
        <strain evidence="5 6">31801</strain>
    </source>
</reference>
<dbReference type="RefSeq" id="WP_058899271.1">
    <property type="nucleotide sequence ID" value="NZ_CP013068.1"/>
</dbReference>
<dbReference type="AlphaFoldDB" id="A0A0U3N9L7"/>
<evidence type="ECO:0000256" key="1">
    <source>
        <dbReference type="ARBA" id="ARBA00022737"/>
    </source>
</evidence>
<accession>A0A0U3N9L7</accession>
<dbReference type="STRING" id="121719.APZ00_13820"/>
<dbReference type="InterPro" id="IPR056823">
    <property type="entry name" value="TEN-like_YD-shell"/>
</dbReference>
<evidence type="ECO:0000259" key="4">
    <source>
        <dbReference type="Pfam" id="PF25023"/>
    </source>
</evidence>
<dbReference type="Gene3D" id="2.180.10.10">
    <property type="entry name" value="RHS repeat-associated core"/>
    <property type="match status" value="1"/>
</dbReference>
<dbReference type="PANTHER" id="PTHR32305:SF15">
    <property type="entry name" value="PROTEIN RHSA-RELATED"/>
    <property type="match status" value="1"/>
</dbReference>
<evidence type="ECO:0000313" key="6">
    <source>
        <dbReference type="Proteomes" id="UP000064921"/>
    </source>
</evidence>
<feature type="domain" description="Bacterial toxin 8" evidence="3">
    <location>
        <begin position="300"/>
        <end position="368"/>
    </location>
</feature>
<evidence type="ECO:0000259" key="3">
    <source>
        <dbReference type="Pfam" id="PF15545"/>
    </source>
</evidence>
<dbReference type="Proteomes" id="UP000064921">
    <property type="component" value="Chromosome"/>
</dbReference>
<protein>
    <submittedName>
        <fullName evidence="5">Uncharacterized protein</fullName>
    </submittedName>
</protein>
<dbReference type="InterPro" id="IPR029097">
    <property type="entry name" value="Ntox8"/>
</dbReference>
<keyword evidence="6" id="KW-1185">Reference proteome</keyword>
<dbReference type="NCBIfam" id="TIGR03696">
    <property type="entry name" value="Rhs_assc_core"/>
    <property type="match status" value="1"/>
</dbReference>
<gene>
    <name evidence="5" type="ORF">APZ00_13820</name>
</gene>